<evidence type="ECO:0000256" key="8">
    <source>
        <dbReference type="ARBA" id="ARBA00023012"/>
    </source>
</evidence>
<accession>A0ABR8SYQ1</accession>
<feature type="transmembrane region" description="Helical" evidence="10">
    <location>
        <begin position="7"/>
        <end position="24"/>
    </location>
</feature>
<dbReference type="InterPro" id="IPR050482">
    <property type="entry name" value="Sensor_HK_TwoCompSys"/>
</dbReference>
<reference evidence="12 13" key="1">
    <citation type="submission" date="2020-08" db="EMBL/GenBank/DDBJ databases">
        <title>A Genomic Blueprint of the Chicken Gut Microbiome.</title>
        <authorList>
            <person name="Gilroy R."/>
            <person name="Ravi A."/>
            <person name="Getino M."/>
            <person name="Pursley I."/>
            <person name="Horton D.L."/>
            <person name="Alikhan N.-F."/>
            <person name="Baker D."/>
            <person name="Gharbi K."/>
            <person name="Hall N."/>
            <person name="Watson M."/>
            <person name="Adriaenssens E.M."/>
            <person name="Foster-Nyarko E."/>
            <person name="Jarju S."/>
            <person name="Secka A."/>
            <person name="Antonio M."/>
            <person name="Oren A."/>
            <person name="Chaudhuri R."/>
            <person name="La Ragione R.M."/>
            <person name="Hildebrand F."/>
            <person name="Pallen M.J."/>
        </authorList>
    </citation>
    <scope>NUCLEOTIDE SEQUENCE [LARGE SCALE GENOMIC DNA]</scope>
    <source>
        <strain evidence="12 13">Sa2BVA9</strain>
    </source>
</reference>
<comment type="catalytic activity">
    <reaction evidence="1">
        <text>ATP + protein L-histidine = ADP + protein N-phospho-L-histidine.</text>
        <dbReference type="EC" id="2.7.13.3"/>
    </reaction>
</comment>
<dbReference type="Gene3D" id="1.20.5.1930">
    <property type="match status" value="1"/>
</dbReference>
<evidence type="ECO:0000256" key="6">
    <source>
        <dbReference type="ARBA" id="ARBA00022777"/>
    </source>
</evidence>
<evidence type="ECO:0000256" key="3">
    <source>
        <dbReference type="ARBA" id="ARBA00022553"/>
    </source>
</evidence>
<dbReference type="InterPro" id="IPR036890">
    <property type="entry name" value="HATPase_C_sf"/>
</dbReference>
<evidence type="ECO:0000256" key="10">
    <source>
        <dbReference type="SAM" id="Phobius"/>
    </source>
</evidence>
<proteinExistence type="predicted"/>
<protein>
    <recommendedName>
        <fullName evidence="2">histidine kinase</fullName>
        <ecNumber evidence="2">2.7.13.3</ecNumber>
    </recommendedName>
</protein>
<keyword evidence="5" id="KW-0547">Nucleotide-binding</keyword>
<keyword evidence="7" id="KW-0067">ATP-binding</keyword>
<feature type="coiled-coil region" evidence="9">
    <location>
        <begin position="54"/>
        <end position="83"/>
    </location>
</feature>
<keyword evidence="3" id="KW-0597">Phosphoprotein</keyword>
<keyword evidence="10" id="KW-1133">Transmembrane helix</keyword>
<dbReference type="InterPro" id="IPR011712">
    <property type="entry name" value="Sig_transdc_His_kin_sub3_dim/P"/>
</dbReference>
<organism evidence="12 13">
    <name type="scientific">Paenibacillus gallinarum</name>
    <dbReference type="NCBI Taxonomy" id="2762232"/>
    <lineage>
        <taxon>Bacteria</taxon>
        <taxon>Bacillati</taxon>
        <taxon>Bacillota</taxon>
        <taxon>Bacilli</taxon>
        <taxon>Bacillales</taxon>
        <taxon>Paenibacillaceae</taxon>
        <taxon>Paenibacillus</taxon>
    </lineage>
</organism>
<evidence type="ECO:0000256" key="4">
    <source>
        <dbReference type="ARBA" id="ARBA00022679"/>
    </source>
</evidence>
<dbReference type="PANTHER" id="PTHR24421">
    <property type="entry name" value="NITRATE/NITRITE SENSOR PROTEIN NARX-RELATED"/>
    <property type="match status" value="1"/>
</dbReference>
<evidence type="ECO:0000259" key="11">
    <source>
        <dbReference type="Pfam" id="PF07730"/>
    </source>
</evidence>
<dbReference type="Gene3D" id="3.30.565.10">
    <property type="entry name" value="Histidine kinase-like ATPase, C-terminal domain"/>
    <property type="match status" value="1"/>
</dbReference>
<gene>
    <name evidence="12" type="ORF">H9647_11295</name>
</gene>
<evidence type="ECO:0000256" key="2">
    <source>
        <dbReference type="ARBA" id="ARBA00012438"/>
    </source>
</evidence>
<dbReference type="EMBL" id="JACSQL010000004">
    <property type="protein sequence ID" value="MBD7968647.1"/>
    <property type="molecule type" value="Genomic_DNA"/>
</dbReference>
<evidence type="ECO:0000313" key="13">
    <source>
        <dbReference type="Proteomes" id="UP000608071"/>
    </source>
</evidence>
<evidence type="ECO:0000256" key="9">
    <source>
        <dbReference type="SAM" id="Coils"/>
    </source>
</evidence>
<keyword evidence="4" id="KW-0808">Transferase</keyword>
<dbReference type="SUPFAM" id="SSF55874">
    <property type="entry name" value="ATPase domain of HSP90 chaperone/DNA topoisomerase II/histidine kinase"/>
    <property type="match status" value="1"/>
</dbReference>
<dbReference type="Proteomes" id="UP000608071">
    <property type="component" value="Unassembled WGS sequence"/>
</dbReference>
<evidence type="ECO:0000256" key="5">
    <source>
        <dbReference type="ARBA" id="ARBA00022741"/>
    </source>
</evidence>
<keyword evidence="13" id="KW-1185">Reference proteome</keyword>
<keyword evidence="10" id="KW-0812">Transmembrane</keyword>
<keyword evidence="9" id="KW-0175">Coiled coil</keyword>
<dbReference type="Pfam" id="PF07730">
    <property type="entry name" value="HisKA_3"/>
    <property type="match status" value="1"/>
</dbReference>
<keyword evidence="6 12" id="KW-0418">Kinase</keyword>
<dbReference type="EC" id="2.7.13.3" evidence="2"/>
<evidence type="ECO:0000256" key="1">
    <source>
        <dbReference type="ARBA" id="ARBA00000085"/>
    </source>
</evidence>
<name>A0ABR8SYQ1_9BACL</name>
<evidence type="ECO:0000313" key="12">
    <source>
        <dbReference type="EMBL" id="MBD7968647.1"/>
    </source>
</evidence>
<sequence length="280" mass="31930">MSYKHIKWMILIIPTITVGLWEYIRHQFLMPYLSMEAGNWLTPFIIYLVSVTLLNKLFQVMERAQAELEKEKAAKSALEAREQMARELHDGIAQSLFLLSVQMDKADRNLSGSAHQGELRDARKTVHEIHHYVRQAIAQLKIPPDPGDLPAHPQQMLRQIEDLIYTSRLESKISWNIPDEDLTTKEQIELIACIREAVLNVRKHANAGFIQITGQGNKASWAVSIMDDGLGYKGDPWGRPDRYGLRITKDRAAEMGWDFAFYNQEHGGTCMTIMKGGPDS</sequence>
<keyword evidence="10" id="KW-0472">Membrane</keyword>
<dbReference type="RefSeq" id="WP_191799915.1">
    <property type="nucleotide sequence ID" value="NZ_JACSQL010000004.1"/>
</dbReference>
<dbReference type="GO" id="GO:0016301">
    <property type="term" value="F:kinase activity"/>
    <property type="evidence" value="ECO:0007669"/>
    <property type="project" value="UniProtKB-KW"/>
</dbReference>
<keyword evidence="8" id="KW-0902">Two-component regulatory system</keyword>
<comment type="caution">
    <text evidence="12">The sequence shown here is derived from an EMBL/GenBank/DDBJ whole genome shotgun (WGS) entry which is preliminary data.</text>
</comment>
<evidence type="ECO:0000256" key="7">
    <source>
        <dbReference type="ARBA" id="ARBA00022840"/>
    </source>
</evidence>
<feature type="transmembrane region" description="Helical" evidence="10">
    <location>
        <begin position="40"/>
        <end position="58"/>
    </location>
</feature>
<feature type="domain" description="Signal transduction histidine kinase subgroup 3 dimerisation and phosphoacceptor" evidence="11">
    <location>
        <begin position="81"/>
        <end position="143"/>
    </location>
</feature>
<dbReference type="PANTHER" id="PTHR24421:SF10">
    <property type="entry name" value="NITRATE_NITRITE SENSOR PROTEIN NARQ"/>
    <property type="match status" value="1"/>
</dbReference>